<gene>
    <name evidence="1" type="ORF">VFH_III121760</name>
</gene>
<reference evidence="1 2" key="1">
    <citation type="submission" date="2023-01" db="EMBL/GenBank/DDBJ databases">
        <authorList>
            <person name="Kreplak J."/>
        </authorList>
    </citation>
    <scope>NUCLEOTIDE SEQUENCE [LARGE SCALE GENOMIC DNA]</scope>
</reference>
<evidence type="ECO:0000313" key="2">
    <source>
        <dbReference type="Proteomes" id="UP001157006"/>
    </source>
</evidence>
<dbReference type="AlphaFoldDB" id="A0AAV1A3F5"/>
<organism evidence="1 2">
    <name type="scientific">Vicia faba</name>
    <name type="common">Broad bean</name>
    <name type="synonym">Faba vulgaris</name>
    <dbReference type="NCBI Taxonomy" id="3906"/>
    <lineage>
        <taxon>Eukaryota</taxon>
        <taxon>Viridiplantae</taxon>
        <taxon>Streptophyta</taxon>
        <taxon>Embryophyta</taxon>
        <taxon>Tracheophyta</taxon>
        <taxon>Spermatophyta</taxon>
        <taxon>Magnoliopsida</taxon>
        <taxon>eudicotyledons</taxon>
        <taxon>Gunneridae</taxon>
        <taxon>Pentapetalae</taxon>
        <taxon>rosids</taxon>
        <taxon>fabids</taxon>
        <taxon>Fabales</taxon>
        <taxon>Fabaceae</taxon>
        <taxon>Papilionoideae</taxon>
        <taxon>50 kb inversion clade</taxon>
        <taxon>NPAAA clade</taxon>
        <taxon>Hologalegina</taxon>
        <taxon>IRL clade</taxon>
        <taxon>Fabeae</taxon>
        <taxon>Vicia</taxon>
    </lineage>
</organism>
<dbReference type="EMBL" id="OX451738">
    <property type="protein sequence ID" value="CAI8604208.1"/>
    <property type="molecule type" value="Genomic_DNA"/>
</dbReference>
<evidence type="ECO:0000313" key="1">
    <source>
        <dbReference type="EMBL" id="CAI8604208.1"/>
    </source>
</evidence>
<name>A0AAV1A3F5_VICFA</name>
<accession>A0AAV1A3F5</accession>
<keyword evidence="2" id="KW-1185">Reference proteome</keyword>
<proteinExistence type="predicted"/>
<dbReference type="Proteomes" id="UP001157006">
    <property type="component" value="Chromosome 3"/>
</dbReference>
<sequence length="99" mass="11372">MYLSIPCLYMAKCLHRSNEMSRFGVNLAWELLGDCPKHVHIDLSNLSSSDFIWGTDITKATLLLLLPFQIENEGITAAKLEMHMHLVNFDHECVYFETV</sequence>
<protein>
    <submittedName>
        <fullName evidence="1">Uncharacterized protein</fullName>
    </submittedName>
</protein>